<gene>
    <name evidence="1" type="primary">ORF2</name>
</gene>
<dbReference type="InterPro" id="IPR029053">
    <property type="entry name" value="Viral_coat"/>
</dbReference>
<sequence>MPNTVSFQVGTAYTKKRKRMPGTNNVNKAEIKQWNPRSFGEGNTYNGVNIWNVLDKTLWSVVNSSSWLPRPIYMPTQGSGSYQRIGSKIFLKYLRFKGYISVFWRNLIGVRWRLRLLRCDNYLFKEVTDGTTAQAAIIQYLDLLKNHEHPTSGSEEWSVASTVWDNCRHNFYKSVKDVNDRNVIRSKVIASGYIPVSAPAELVTLGGALTGNAAGAITLSGYNTTYDINNTRYAMPLDVKVKCNDYVDDSVSYYYVLETDCGIGISYTSANGAYASLATAGALFQLSFFIRGYFTDS</sequence>
<name>A0A0A1EIS1_9VIRU</name>
<reference evidence="1 2" key="1">
    <citation type="journal article" date="2014" name="Virology">
        <title>Metagenomic analysis of viromes of dromedary camel fecal samples reveals large number and high diversity of circoviruses and picobirnaviruses.</title>
        <authorList>
            <person name="Woo P.C.Y."/>
            <person name="Lau S.K.P."/>
            <person name="Teng J.L.L."/>
            <person name="Tsang A.K.L."/>
            <person name="Joseph M."/>
            <person name="Wong E.Y.M."/>
            <person name="Tang Y."/>
            <person name="Sivakumar S."/>
            <person name="Bai R."/>
            <person name="Wernery R."/>
            <person name="Wernery U."/>
            <person name="Yuen K.-Y."/>
        </authorList>
    </citation>
    <scope>NUCLEOTIDE SEQUENCE [LARGE SCALE GENOMIC DNA]</scope>
    <source>
        <strain evidence="1">DcSCV_c1566</strain>
    </source>
</reference>
<dbReference type="Proteomes" id="UP000153328">
    <property type="component" value="Genome"/>
</dbReference>
<keyword evidence="2" id="KW-1185">Reference proteome</keyword>
<dbReference type="Gene3D" id="2.60.120.20">
    <property type="match status" value="1"/>
</dbReference>
<accession>A0A0A1EIS1</accession>
<proteinExistence type="predicted"/>
<organism evidence="1 2">
    <name type="scientific">Dromedary stool-associated circular ssDNA virus</name>
    <dbReference type="NCBI Taxonomy" id="1574422"/>
    <lineage>
        <taxon>Viruses</taxon>
        <taxon>Monodnaviria</taxon>
        <taxon>Shotokuvirae</taxon>
        <taxon>Cressdnaviricota</taxon>
        <taxon>Arfiviricetes</taxon>
        <taxon>Cremevirales</taxon>
        <taxon>Smacoviridae</taxon>
    </lineage>
</organism>
<evidence type="ECO:0000313" key="2">
    <source>
        <dbReference type="Proteomes" id="UP000153328"/>
    </source>
</evidence>
<evidence type="ECO:0000313" key="1">
    <source>
        <dbReference type="EMBL" id="AIY31262.1"/>
    </source>
</evidence>
<protein>
    <submittedName>
        <fullName evidence="1">Uncharacterized protein</fullName>
    </submittedName>
</protein>
<dbReference type="EMBL" id="KM573776">
    <property type="protein sequence ID" value="AIY31262.1"/>
    <property type="molecule type" value="Genomic_DNA"/>
</dbReference>